<evidence type="ECO:0000256" key="1">
    <source>
        <dbReference type="ARBA" id="ARBA00004453"/>
    </source>
</evidence>
<comment type="similarity">
    <text evidence="2 5">Belongs to the histone-like protein H-NS family.</text>
</comment>
<evidence type="ECO:0000313" key="9">
    <source>
        <dbReference type="EMBL" id="MBN7825006.1"/>
    </source>
</evidence>
<sequence length="131" mass="14678">MSEFISILTHARRLQAAVKDLSVAELEQVAEKLDAVIENKREQEAEKIRELEKKQALKDAILRQMQEAGLDIDDLAGADKPAGGKKTGQKRPIKYRYTDETGTEHTWTGIGRTPKVFAKLKEQGKLDSFAV</sequence>
<dbReference type="RefSeq" id="WP_206573114.1">
    <property type="nucleotide sequence ID" value="NZ_JAFKCV010000003.1"/>
</dbReference>
<feature type="coiled-coil region" evidence="6">
    <location>
        <begin position="23"/>
        <end position="60"/>
    </location>
</feature>
<dbReference type="GO" id="GO:0003680">
    <property type="term" value="F:minor groove of adenine-thymine-rich DNA binding"/>
    <property type="evidence" value="ECO:0007669"/>
    <property type="project" value="TreeGrafter"/>
</dbReference>
<dbReference type="GO" id="GO:0001217">
    <property type="term" value="F:DNA-binding transcription repressor activity"/>
    <property type="evidence" value="ECO:0007669"/>
    <property type="project" value="TreeGrafter"/>
</dbReference>
<evidence type="ECO:0000313" key="10">
    <source>
        <dbReference type="Proteomes" id="UP000664654"/>
    </source>
</evidence>
<dbReference type="InterPro" id="IPR054180">
    <property type="entry name" value="H-NS-like_N"/>
</dbReference>
<dbReference type="GO" id="GO:0009295">
    <property type="term" value="C:nucleoid"/>
    <property type="evidence" value="ECO:0007669"/>
    <property type="project" value="UniProtKB-SubCell"/>
</dbReference>
<comment type="subcellular location">
    <subcellularLocation>
        <location evidence="1">Cytoplasm</location>
        <location evidence="1">Nucleoid</location>
    </subcellularLocation>
</comment>
<dbReference type="GO" id="GO:0000976">
    <property type="term" value="F:transcription cis-regulatory region binding"/>
    <property type="evidence" value="ECO:0007669"/>
    <property type="project" value="TreeGrafter"/>
</dbReference>
<accession>A0A939DNG1</accession>
<dbReference type="GO" id="GO:0003681">
    <property type="term" value="F:bent DNA binding"/>
    <property type="evidence" value="ECO:0007669"/>
    <property type="project" value="TreeGrafter"/>
</dbReference>
<keyword evidence="10" id="KW-1185">Reference proteome</keyword>
<keyword evidence="6" id="KW-0175">Coiled coil</keyword>
<gene>
    <name evidence="9" type="ORF">J0A66_07205</name>
</gene>
<comment type="caution">
    <text evidence="9">The sequence shown here is derived from an EMBL/GenBank/DDBJ whole genome shotgun (WGS) entry which is preliminary data.</text>
</comment>
<dbReference type="SMART" id="SM00528">
    <property type="entry name" value="HNS"/>
    <property type="match status" value="1"/>
</dbReference>
<dbReference type="Pfam" id="PF22470">
    <property type="entry name" value="Histone_HNS_N"/>
    <property type="match status" value="1"/>
</dbReference>
<protein>
    <recommendedName>
        <fullName evidence="5">DNA-binding protein</fullName>
    </recommendedName>
</protein>
<evidence type="ECO:0000259" key="8">
    <source>
        <dbReference type="SMART" id="SM00528"/>
    </source>
</evidence>
<evidence type="ECO:0000256" key="3">
    <source>
        <dbReference type="ARBA" id="ARBA00022490"/>
    </source>
</evidence>
<dbReference type="Gene3D" id="1.10.287.1050">
    <property type="entry name" value="H-NS histone-like proteins"/>
    <property type="match status" value="1"/>
</dbReference>
<reference evidence="9" key="1">
    <citation type="submission" date="2021-03" db="EMBL/GenBank/DDBJ databases">
        <title>novel species isolated from a fishpond in China.</title>
        <authorList>
            <person name="Lu H."/>
            <person name="Cai Z."/>
        </authorList>
    </citation>
    <scope>NUCLEOTIDE SEQUENCE</scope>
    <source>
        <strain evidence="9">JCM 30855</strain>
    </source>
</reference>
<dbReference type="GO" id="GO:0032993">
    <property type="term" value="C:protein-DNA complex"/>
    <property type="evidence" value="ECO:0007669"/>
    <property type="project" value="TreeGrafter"/>
</dbReference>
<evidence type="ECO:0000256" key="4">
    <source>
        <dbReference type="ARBA" id="ARBA00023125"/>
    </source>
</evidence>
<organism evidence="9 10">
    <name type="scientific">Bowmanella dokdonensis</name>
    <dbReference type="NCBI Taxonomy" id="751969"/>
    <lineage>
        <taxon>Bacteria</taxon>
        <taxon>Pseudomonadati</taxon>
        <taxon>Pseudomonadota</taxon>
        <taxon>Gammaproteobacteria</taxon>
        <taxon>Alteromonadales</taxon>
        <taxon>Alteromonadaceae</taxon>
        <taxon>Bowmanella</taxon>
    </lineage>
</organism>
<dbReference type="EMBL" id="JAFKCV010000003">
    <property type="protein sequence ID" value="MBN7825006.1"/>
    <property type="molecule type" value="Genomic_DNA"/>
</dbReference>
<evidence type="ECO:0000256" key="7">
    <source>
        <dbReference type="SAM" id="MobiDB-lite"/>
    </source>
</evidence>
<keyword evidence="3" id="KW-0963">Cytoplasm</keyword>
<dbReference type="Pfam" id="PF00816">
    <property type="entry name" value="Histone_HNS"/>
    <property type="match status" value="1"/>
</dbReference>
<proteinExistence type="inferred from homology"/>
<dbReference type="PIRSF" id="PIRSF002096">
    <property type="entry name" value="HnS"/>
    <property type="match status" value="1"/>
</dbReference>
<dbReference type="PANTHER" id="PTHR38097">
    <property type="match status" value="1"/>
</dbReference>
<keyword evidence="4 5" id="KW-0238">DNA-binding</keyword>
<evidence type="ECO:0000256" key="5">
    <source>
        <dbReference type="PIRNR" id="PIRNR002096"/>
    </source>
</evidence>
<dbReference type="InterPro" id="IPR037150">
    <property type="entry name" value="H-NS_C_dom_sf"/>
</dbReference>
<feature type="domain" description="DNA-binding protein H-NS-like C-terminal" evidence="8">
    <location>
        <begin position="85"/>
        <end position="131"/>
    </location>
</feature>
<dbReference type="InterPro" id="IPR027444">
    <property type="entry name" value="H-NS_C_dom"/>
</dbReference>
<dbReference type="Proteomes" id="UP000664654">
    <property type="component" value="Unassembled WGS sequence"/>
</dbReference>
<dbReference type="GO" id="GO:0046983">
    <property type="term" value="F:protein dimerization activity"/>
    <property type="evidence" value="ECO:0007669"/>
    <property type="project" value="InterPro"/>
</dbReference>
<evidence type="ECO:0000256" key="6">
    <source>
        <dbReference type="SAM" id="Coils"/>
    </source>
</evidence>
<dbReference type="InterPro" id="IPR001801">
    <property type="entry name" value="Histone_HNS"/>
</dbReference>
<dbReference type="InterPro" id="IPR027454">
    <property type="entry name" value="Histone_HNS_N"/>
</dbReference>
<name>A0A939DNG1_9ALTE</name>
<dbReference type="AlphaFoldDB" id="A0A939DNG1"/>
<dbReference type="GO" id="GO:0005829">
    <property type="term" value="C:cytosol"/>
    <property type="evidence" value="ECO:0007669"/>
    <property type="project" value="TreeGrafter"/>
</dbReference>
<evidence type="ECO:0000256" key="2">
    <source>
        <dbReference type="ARBA" id="ARBA00010610"/>
    </source>
</evidence>
<feature type="region of interest" description="Disordered" evidence="7">
    <location>
        <begin position="74"/>
        <end position="109"/>
    </location>
</feature>
<dbReference type="PANTHER" id="PTHR38097:SF2">
    <property type="entry name" value="DNA-BINDING PROTEIN STPA"/>
    <property type="match status" value="1"/>
</dbReference>
<dbReference type="Gene3D" id="4.10.430.10">
    <property type="entry name" value="Histone-like protein H-NS, C-terminal domain"/>
    <property type="match status" value="1"/>
</dbReference>
<dbReference type="SUPFAM" id="SSF81273">
    <property type="entry name" value="H-NS histone-like proteins"/>
    <property type="match status" value="2"/>
</dbReference>
<dbReference type="GO" id="GO:0030527">
    <property type="term" value="F:structural constituent of chromatin"/>
    <property type="evidence" value="ECO:0007669"/>
    <property type="project" value="InterPro"/>
</dbReference>